<dbReference type="AlphaFoldDB" id="A0AAJ0DGM0"/>
<dbReference type="Proteomes" id="UP001271007">
    <property type="component" value="Unassembled WGS sequence"/>
</dbReference>
<organism evidence="3 4">
    <name type="scientific">Extremus antarcticus</name>
    <dbReference type="NCBI Taxonomy" id="702011"/>
    <lineage>
        <taxon>Eukaryota</taxon>
        <taxon>Fungi</taxon>
        <taxon>Dikarya</taxon>
        <taxon>Ascomycota</taxon>
        <taxon>Pezizomycotina</taxon>
        <taxon>Dothideomycetes</taxon>
        <taxon>Dothideomycetidae</taxon>
        <taxon>Mycosphaerellales</taxon>
        <taxon>Extremaceae</taxon>
        <taxon>Extremus</taxon>
    </lineage>
</organism>
<sequence length="177" mass="18847">MKFTIFALATVASLATAAPTSRDTGYCVCQADAETLVARYAAVIAAQPSDLGGPIKTAKAITGRNYVEQSDSANQQIGIPLGVLTTATKADFVYESQNNPPLVTQTQEVFTGGCNKVVWRWVSTTQGSGAYQVQGIHVFTLNASGRIIDARFEFNSFAGALNNGYTIFYPNGTQYGV</sequence>
<dbReference type="EMBL" id="JAWDJX010000037">
    <property type="protein sequence ID" value="KAK3049763.1"/>
    <property type="molecule type" value="Genomic_DNA"/>
</dbReference>
<keyword evidence="1" id="KW-0732">Signal</keyword>
<gene>
    <name evidence="3" type="ORF">LTR09_008939</name>
</gene>
<name>A0AAJ0DGM0_9PEZI</name>
<accession>A0AAJ0DGM0</accession>
<keyword evidence="4" id="KW-1185">Reference proteome</keyword>
<proteinExistence type="predicted"/>
<feature type="domain" description="NTF2-like" evidence="2">
    <location>
        <begin position="27"/>
        <end position="165"/>
    </location>
</feature>
<feature type="signal peptide" evidence="1">
    <location>
        <begin position="1"/>
        <end position="17"/>
    </location>
</feature>
<evidence type="ECO:0000313" key="4">
    <source>
        <dbReference type="Proteomes" id="UP001271007"/>
    </source>
</evidence>
<dbReference type="InterPro" id="IPR058645">
    <property type="entry name" value="NTF2-like_dom_7"/>
</dbReference>
<dbReference type="Gene3D" id="3.10.450.50">
    <property type="match status" value="1"/>
</dbReference>
<evidence type="ECO:0000259" key="2">
    <source>
        <dbReference type="Pfam" id="PF26534"/>
    </source>
</evidence>
<reference evidence="3" key="1">
    <citation type="submission" date="2023-04" db="EMBL/GenBank/DDBJ databases">
        <title>Black Yeasts Isolated from many extreme environments.</title>
        <authorList>
            <person name="Coleine C."/>
            <person name="Stajich J.E."/>
            <person name="Selbmann L."/>
        </authorList>
    </citation>
    <scope>NUCLEOTIDE SEQUENCE</scope>
    <source>
        <strain evidence="3">CCFEE 5312</strain>
    </source>
</reference>
<protein>
    <recommendedName>
        <fullName evidence="2">NTF2-like domain-containing protein</fullName>
    </recommendedName>
</protein>
<dbReference type="Pfam" id="PF26534">
    <property type="entry name" value="NTF2_7"/>
    <property type="match status" value="1"/>
</dbReference>
<evidence type="ECO:0000256" key="1">
    <source>
        <dbReference type="SAM" id="SignalP"/>
    </source>
</evidence>
<evidence type="ECO:0000313" key="3">
    <source>
        <dbReference type="EMBL" id="KAK3049763.1"/>
    </source>
</evidence>
<feature type="chain" id="PRO_5042582883" description="NTF2-like domain-containing protein" evidence="1">
    <location>
        <begin position="18"/>
        <end position="177"/>
    </location>
</feature>
<comment type="caution">
    <text evidence="3">The sequence shown here is derived from an EMBL/GenBank/DDBJ whole genome shotgun (WGS) entry which is preliminary data.</text>
</comment>